<dbReference type="EMBL" id="OX596112">
    <property type="protein sequence ID" value="CAN0402916.1"/>
    <property type="molecule type" value="Genomic_DNA"/>
</dbReference>
<proteinExistence type="predicted"/>
<evidence type="ECO:0000313" key="1">
    <source>
        <dbReference type="EMBL" id="CAN0402916.1"/>
    </source>
</evidence>
<reference evidence="1" key="2">
    <citation type="submission" date="2025-03" db="EMBL/GenBank/DDBJ databases">
        <authorList>
            <consortium name="ELIXIR-Norway"/>
            <consortium name="Elixir Norway"/>
        </authorList>
    </citation>
    <scope>NUCLEOTIDE SEQUENCE</scope>
</reference>
<accession>A0AC59ZF49</accession>
<name>A0AC59ZF49_RANTA</name>
<sequence length="109" mass="10980">MSAGSTCQPGGLVSRSAGDSPGLLPGATGHSPKRSSAPQKGTRGSLPGARKPMTEANLEPRSGPWQSGLLGLGPGAVSGQALPREKPACDPASRAHLWEEAARVLGEDC</sequence>
<evidence type="ECO:0000313" key="2">
    <source>
        <dbReference type="Proteomes" id="UP001162501"/>
    </source>
</evidence>
<organism evidence="1 2">
    <name type="scientific">Rangifer tarandus platyrhynchus</name>
    <name type="common">Svalbard reindeer</name>
    <dbReference type="NCBI Taxonomy" id="3082113"/>
    <lineage>
        <taxon>Eukaryota</taxon>
        <taxon>Metazoa</taxon>
        <taxon>Chordata</taxon>
        <taxon>Craniata</taxon>
        <taxon>Vertebrata</taxon>
        <taxon>Euteleostomi</taxon>
        <taxon>Mammalia</taxon>
        <taxon>Eutheria</taxon>
        <taxon>Laurasiatheria</taxon>
        <taxon>Artiodactyla</taxon>
        <taxon>Ruminantia</taxon>
        <taxon>Pecora</taxon>
        <taxon>Cervidae</taxon>
        <taxon>Odocoileinae</taxon>
        <taxon>Rangifer</taxon>
    </lineage>
</organism>
<gene>
    <name evidence="1" type="ORF">MRATA1EN22A_LOCUS17760</name>
</gene>
<reference evidence="1" key="1">
    <citation type="submission" date="2023-05" db="EMBL/GenBank/DDBJ databases">
        <authorList>
            <consortium name="ELIXIR-Norway"/>
        </authorList>
    </citation>
    <scope>NUCLEOTIDE SEQUENCE</scope>
</reference>
<dbReference type="Proteomes" id="UP001162501">
    <property type="component" value="Chromosome 28"/>
</dbReference>
<protein>
    <submittedName>
        <fullName evidence="1">Uncharacterized protein</fullName>
    </submittedName>
</protein>